<dbReference type="InterPro" id="IPR021729">
    <property type="entry name" value="DUF3298"/>
</dbReference>
<dbReference type="Gene3D" id="3.30.457.10">
    <property type="entry name" value="Copper amine oxidase-like, N-terminal domain"/>
    <property type="match status" value="1"/>
</dbReference>
<dbReference type="Pfam" id="PF11738">
    <property type="entry name" value="DUF3298"/>
    <property type="match status" value="1"/>
</dbReference>
<feature type="domain" description="Copper amine oxidase-like N-terminal" evidence="2">
    <location>
        <begin position="293"/>
        <end position="392"/>
    </location>
</feature>
<comment type="caution">
    <text evidence="5">The sequence shown here is derived from an EMBL/GenBank/DDBJ whole genome shotgun (WGS) entry which is preliminary data.</text>
</comment>
<reference evidence="5 6" key="1">
    <citation type="submission" date="2020-01" db="EMBL/GenBank/DDBJ databases">
        <title>Paenibacillus soybeanensis sp. nov. isolated from the nodules of soybean (Glycine max(L.) Merr).</title>
        <authorList>
            <person name="Wang H."/>
        </authorList>
    </citation>
    <scope>NUCLEOTIDE SEQUENCE [LARGE SCALE GENOMIC DNA]</scope>
    <source>
        <strain evidence="5 6">DSM 23054</strain>
    </source>
</reference>
<evidence type="ECO:0000256" key="1">
    <source>
        <dbReference type="SAM" id="SignalP"/>
    </source>
</evidence>
<dbReference type="OrthoDB" id="5637at2"/>
<evidence type="ECO:0000259" key="2">
    <source>
        <dbReference type="Pfam" id="PF07833"/>
    </source>
</evidence>
<dbReference type="AlphaFoldDB" id="A0A7X4YS64"/>
<evidence type="ECO:0000313" key="6">
    <source>
        <dbReference type="Proteomes" id="UP000558113"/>
    </source>
</evidence>
<evidence type="ECO:0000259" key="4">
    <source>
        <dbReference type="Pfam" id="PF13739"/>
    </source>
</evidence>
<dbReference type="Pfam" id="PF07833">
    <property type="entry name" value="Cu_amine_oxidN1"/>
    <property type="match status" value="1"/>
</dbReference>
<dbReference type="InterPro" id="IPR012854">
    <property type="entry name" value="Cu_amine_oxidase-like_N"/>
</dbReference>
<dbReference type="Proteomes" id="UP000558113">
    <property type="component" value="Unassembled WGS sequence"/>
</dbReference>
<feature type="domain" description="Deacetylase PdaC" evidence="4">
    <location>
        <begin position="87"/>
        <end position="184"/>
    </location>
</feature>
<dbReference type="Gene3D" id="3.30.565.40">
    <property type="entry name" value="Fervidobacterium nodosum Rt17-B1 like"/>
    <property type="match status" value="1"/>
</dbReference>
<sequence length="401" mass="41527">MDNQRKRSPYRKPAIAALSAAALSTALLLSVSAPYAFAASASDTAPASDEPIASPIAVAQPIVAAQPIAAANPAADAVKITFKSVQQSTKQLETDLQVPVISGMKDTAYQNTLNANIAARAKAAVDAITKQAAKDYAANDGSYEFRPYGITVRYELVSDGSADADGILSFKVLTYTYTGGAHGGTYAQTYNVRNAAKASSIKLKELFGPSYKTILGRAATAEVNAFPDDYFASKNVAIADSQSFVIKDGLAFIIFQEYEIAPYAAGMPEIAAAIPGSSAIAPAAAAKLPIVADGKTVKGAVVLPAAAGNLMAPLRAVAAALGFEVRYDAKSHETMVSKGSFTASVMQGKDRYAYGDFQAFALGAAPSVKGGVLYVPLNFFSAGLNADLAYTTTAITLNAAK</sequence>
<dbReference type="Pfam" id="PF13739">
    <property type="entry name" value="PdaC"/>
    <property type="match status" value="1"/>
</dbReference>
<evidence type="ECO:0000313" key="5">
    <source>
        <dbReference type="EMBL" id="NBC71543.1"/>
    </source>
</evidence>
<protein>
    <submittedName>
        <fullName evidence="5">DUF4163 domain-containing protein</fullName>
    </submittedName>
</protein>
<organism evidence="5 6">
    <name type="scientific">Paenibacillus sacheonensis</name>
    <dbReference type="NCBI Taxonomy" id="742054"/>
    <lineage>
        <taxon>Bacteria</taxon>
        <taxon>Bacillati</taxon>
        <taxon>Bacillota</taxon>
        <taxon>Bacilli</taxon>
        <taxon>Bacillales</taxon>
        <taxon>Paenibacillaceae</taxon>
        <taxon>Paenibacillus</taxon>
    </lineage>
</organism>
<dbReference type="InterPro" id="IPR037126">
    <property type="entry name" value="PdaC/RsiV-like_sf"/>
</dbReference>
<gene>
    <name evidence="5" type="ORF">GT003_21320</name>
</gene>
<keyword evidence="1" id="KW-0732">Signal</keyword>
<dbReference type="Gene3D" id="3.90.640.20">
    <property type="entry name" value="Heat-shock cognate protein, ATPase"/>
    <property type="match status" value="1"/>
</dbReference>
<evidence type="ECO:0000259" key="3">
    <source>
        <dbReference type="Pfam" id="PF11738"/>
    </source>
</evidence>
<proteinExistence type="predicted"/>
<dbReference type="EMBL" id="JAAAMU010000012">
    <property type="protein sequence ID" value="NBC71543.1"/>
    <property type="molecule type" value="Genomic_DNA"/>
</dbReference>
<dbReference type="SUPFAM" id="SSF55383">
    <property type="entry name" value="Copper amine oxidase, domain N"/>
    <property type="match status" value="1"/>
</dbReference>
<accession>A0A7X4YS64</accession>
<keyword evidence="6" id="KW-1185">Reference proteome</keyword>
<name>A0A7X4YS64_9BACL</name>
<feature type="domain" description="DUF3298" evidence="3">
    <location>
        <begin position="205"/>
        <end position="270"/>
    </location>
</feature>
<feature type="chain" id="PRO_5031239380" evidence="1">
    <location>
        <begin position="39"/>
        <end position="401"/>
    </location>
</feature>
<dbReference type="RefSeq" id="WP_161701604.1">
    <property type="nucleotide sequence ID" value="NZ_JAAAMU010000012.1"/>
</dbReference>
<dbReference type="InterPro" id="IPR036582">
    <property type="entry name" value="Mao_N_sf"/>
</dbReference>
<dbReference type="InterPro" id="IPR025303">
    <property type="entry name" value="PdaC"/>
</dbReference>
<feature type="signal peptide" evidence="1">
    <location>
        <begin position="1"/>
        <end position="38"/>
    </location>
</feature>